<dbReference type="GO" id="GO:0006516">
    <property type="term" value="P:glycoprotein catabolic process"/>
    <property type="evidence" value="ECO:0007669"/>
    <property type="project" value="TreeGrafter"/>
</dbReference>
<evidence type="ECO:0000313" key="5">
    <source>
        <dbReference type="EMBL" id="KAF4672079.1"/>
    </source>
</evidence>
<accession>A0A7J6MKG5</accession>
<evidence type="ECO:0000259" key="4">
    <source>
        <dbReference type="Pfam" id="PF17678"/>
    </source>
</evidence>
<dbReference type="PANTHER" id="PTHR12143">
    <property type="entry name" value="PEPTIDE N-GLYCANASE PNGASE -RELATED"/>
    <property type="match status" value="1"/>
</dbReference>
<dbReference type="InterPro" id="IPR008928">
    <property type="entry name" value="6-hairpin_glycosidase_sf"/>
</dbReference>
<keyword evidence="6" id="KW-1185">Reference proteome</keyword>
<evidence type="ECO:0000259" key="3">
    <source>
        <dbReference type="Pfam" id="PF11882"/>
    </source>
</evidence>
<feature type="region of interest" description="Disordered" evidence="1">
    <location>
        <begin position="890"/>
        <end position="931"/>
    </location>
</feature>
<reference evidence="5 6" key="1">
    <citation type="submission" date="2020-04" db="EMBL/GenBank/DDBJ databases">
        <title>Perkinsus chesapeaki whole genome sequence.</title>
        <authorList>
            <person name="Bogema D.R."/>
        </authorList>
    </citation>
    <scope>NUCLEOTIDE SEQUENCE [LARGE SCALE GENOMIC DNA]</scope>
    <source>
        <strain evidence="5">ATCC PRA-425</strain>
    </source>
</reference>
<feature type="compositionally biased region" description="Acidic residues" evidence="1">
    <location>
        <begin position="663"/>
        <end position="673"/>
    </location>
</feature>
<dbReference type="Proteomes" id="UP000591131">
    <property type="component" value="Unassembled WGS sequence"/>
</dbReference>
<dbReference type="InterPro" id="IPR014718">
    <property type="entry name" value="GH-type_carb-bd"/>
</dbReference>
<dbReference type="InterPro" id="IPR050883">
    <property type="entry name" value="PNGase"/>
</dbReference>
<dbReference type="Gene3D" id="1.20.1610.10">
    <property type="entry name" value="alpha-1,2-mannosidases domains"/>
    <property type="match status" value="1"/>
</dbReference>
<dbReference type="Pfam" id="PF11882">
    <property type="entry name" value="DUF3402"/>
    <property type="match status" value="1"/>
</dbReference>
<dbReference type="InterPro" id="IPR012939">
    <property type="entry name" value="Glyco_hydro_92"/>
</dbReference>
<dbReference type="GO" id="GO:0000224">
    <property type="term" value="F:peptide-N4-(N-acetyl-beta-glucosaminyl)asparagine amidase activity"/>
    <property type="evidence" value="ECO:0007669"/>
    <property type="project" value="TreeGrafter"/>
</dbReference>
<feature type="compositionally biased region" description="Low complexity" evidence="1">
    <location>
        <begin position="445"/>
        <end position="454"/>
    </location>
</feature>
<dbReference type="GO" id="GO:0005829">
    <property type="term" value="C:cytosol"/>
    <property type="evidence" value="ECO:0007669"/>
    <property type="project" value="TreeGrafter"/>
</dbReference>
<dbReference type="NCBIfam" id="TIGR01180">
    <property type="entry name" value="aman2_put"/>
    <property type="match status" value="1"/>
</dbReference>
<name>A0A7J6MKG5_PERCH</name>
<dbReference type="Pfam" id="PF07971">
    <property type="entry name" value="Glyco_hydro_92"/>
    <property type="match status" value="1"/>
</dbReference>
<dbReference type="InterPro" id="IPR041371">
    <property type="entry name" value="GH92_N"/>
</dbReference>
<proteinExistence type="predicted"/>
<dbReference type="OrthoDB" id="449263at2759"/>
<evidence type="ECO:0000259" key="2">
    <source>
        <dbReference type="Pfam" id="PF07971"/>
    </source>
</evidence>
<dbReference type="InterPro" id="IPR005887">
    <property type="entry name" value="GH92_a_mannosidase_put"/>
</dbReference>
<feature type="region of interest" description="Disordered" evidence="1">
    <location>
        <begin position="443"/>
        <end position="466"/>
    </location>
</feature>
<comment type="caution">
    <text evidence="5">The sequence shown here is derived from an EMBL/GenBank/DDBJ whole genome shotgun (WGS) entry which is preliminary data.</text>
</comment>
<dbReference type="EMBL" id="JAAPAO010000120">
    <property type="protein sequence ID" value="KAF4672079.1"/>
    <property type="molecule type" value="Genomic_DNA"/>
</dbReference>
<evidence type="ECO:0000313" key="6">
    <source>
        <dbReference type="Proteomes" id="UP000591131"/>
    </source>
</evidence>
<dbReference type="Gene3D" id="1.20.1050.60">
    <property type="entry name" value="alpha-1,2-mannosidase"/>
    <property type="match status" value="1"/>
</dbReference>
<feature type="region of interest" description="Disordered" evidence="1">
    <location>
        <begin position="653"/>
        <end position="673"/>
    </location>
</feature>
<evidence type="ECO:0000256" key="1">
    <source>
        <dbReference type="SAM" id="MobiDB-lite"/>
    </source>
</evidence>
<organism evidence="5 6">
    <name type="scientific">Perkinsus chesapeaki</name>
    <name type="common">Clam parasite</name>
    <name type="synonym">Perkinsus andrewsi</name>
    <dbReference type="NCBI Taxonomy" id="330153"/>
    <lineage>
        <taxon>Eukaryota</taxon>
        <taxon>Sar</taxon>
        <taxon>Alveolata</taxon>
        <taxon>Perkinsozoa</taxon>
        <taxon>Perkinsea</taxon>
        <taxon>Perkinsida</taxon>
        <taxon>Perkinsidae</taxon>
        <taxon>Perkinsus</taxon>
    </lineage>
</organism>
<feature type="compositionally biased region" description="Basic and acidic residues" evidence="1">
    <location>
        <begin position="1024"/>
        <end position="1046"/>
    </location>
</feature>
<dbReference type="GO" id="GO:0005975">
    <property type="term" value="P:carbohydrate metabolic process"/>
    <property type="evidence" value="ECO:0007669"/>
    <property type="project" value="InterPro"/>
</dbReference>
<dbReference type="Gene3D" id="3.30.2080.10">
    <property type="entry name" value="GH92 mannosidase domain"/>
    <property type="match status" value="1"/>
</dbReference>
<feature type="domain" description="Far11/STRP C-terminal" evidence="3">
    <location>
        <begin position="1258"/>
        <end position="1345"/>
    </location>
</feature>
<dbReference type="Gene3D" id="2.70.98.10">
    <property type="match status" value="1"/>
</dbReference>
<feature type="region of interest" description="Disordered" evidence="1">
    <location>
        <begin position="1019"/>
        <end position="1046"/>
    </location>
</feature>
<gene>
    <name evidence="5" type="ORF">FOL47_000946</name>
</gene>
<feature type="domain" description="Glycosyl hydrolase family 92" evidence="2">
    <location>
        <begin position="1735"/>
        <end position="2169"/>
    </location>
</feature>
<protein>
    <submittedName>
        <fullName evidence="5">Uncharacterized protein</fullName>
    </submittedName>
</protein>
<dbReference type="Pfam" id="PF17678">
    <property type="entry name" value="Glyco_hydro_92N"/>
    <property type="match status" value="1"/>
</dbReference>
<dbReference type="PANTHER" id="PTHR12143:SF43">
    <property type="entry name" value="PUTATIVE-RELATED"/>
    <property type="match status" value="1"/>
</dbReference>
<feature type="compositionally biased region" description="Polar residues" evidence="1">
    <location>
        <begin position="455"/>
        <end position="466"/>
    </location>
</feature>
<dbReference type="InterPro" id="IPR021819">
    <property type="entry name" value="Far11/STRP_C"/>
</dbReference>
<feature type="compositionally biased region" description="Low complexity" evidence="1">
    <location>
        <begin position="918"/>
        <end position="930"/>
    </location>
</feature>
<sequence length="2193" mass="244466">MAPSAAPLDAISGLLSTDPMTAAVIFMEETKSSKLPRASMLNLGRNEVPLDEAPGRSGGWSGLCVSKGAEKISNSPRWSPVDLRKAMAKAMMQGVLANRLKQQQSFAAITVGAVHGLEPTFPCHRRRIRFTWYSEHLLGFVPGMSSWEVDYELDPKQPSLWRPEDSYSFPLLVHLPRLANRNGLRLLLDAVVSDGEAHGRDGSLTNVSVGFSGTVRDSTLSLKISTKPSAEQLQSICLLPADLGYICPLYFARIALLYRLYNLIITQTGKSNSAARGAALSEKGVDTASPLVDPVLASFPKLMDDGISRRNFLKAWRKEVDEMPRDQQADDMSLLRLLQALCQRFWLNKGRAIDVSSQKKVAFSGEVLSAASNKTVNANAVQWPWKTRGPAHVPPAGREKTVEDFRAAQSAWLWKEMEASGWPQQESFKPMHSEEFTYEEHGMFSGSKSDASSSKFTNTSEGASSDRQVIGPEISDLEALYFVDELLWHTEIQDLFLGRQSFARLCESMGSDDIVDVVSRCLSLIVGSLEGSDVEQGQALRADTLMALQYIAFGCSLAEDSPCDTLIPLMRSASELFYHEGVLRCMVVLVDRLLDLSFASSKKREAENLSHTTQKAELLLARELRCCFNVIFVCLIFNMNRLDFALECITGSPSPGAQRMPSEEDEDNDEQVEEERSLLSILTDASRWALDLRELPVRKLLLCDLFLWKSLLNAPDHWLYLMTPNTPDMDMRPCRRSLRGAPGGYHTECSALLGQFPASEPALKDFQALVVLCLHENFILSEHGCRRPQPVKEALDLIHAYQDKFLCSYAFHAAEEEFLRRNTRPLAEIYTRFLSFKARGLVNYRVGLIRKAGDDESRFSIQQLVKHLIPNWEDRVSWCDGPRVPIDRNMKAVPWGAEKSRGRTEAGSSSGETDDDAPSVASSDASSEASLDPEVMEAGFRLLDQVADENGDDREAASGEDGAVEALVMEGDSENDSGVTNDRGLRMSVGDAKSMFEGITRWIPSEMHEDALDAVCNEDATSPEARKETGEKAVAADDQKDSEVRGEDELRERFMLYIVPKLDSLFSTLQQLCLSASNNPSEYPCSIDLSVERQLLSLQQVQDEGATDGCSAAHHPENVTIEEMMLADGATLANGCLRHVPLQGQEMQRHSDIITACITGMVLCLLKRCRQVSLQLFQAIIDFFCKNNGALVMLKVLNGLNEASVRPYTVPPVLPCLRCSEKAPRFPRKSSSETTVTETLQSSMPCPTAESYLRSASILYIICRDCPERVRKILVQFRSFTGLVRMFRTPNRQIQRLGYKLFKKQVRFFPKKLRTNAMSAISTTYNILMTSPVDDWLLSSPLHAENHRDEGLILDFTSGTTDYAPSVNELQKCNSFPEGIIPCTARSSAGSKLNRPSVTGSLVSEERSKAMADYQKLLDLVDWGDAECVEAFLQATGMSPKECFYGYPTLESWLGECVLKHEDGSVVDVTDVALMAASSGLRLLLVLFSPFIFASYTLEPPSDLVNVLAGTLNTNAISTGGNMPIIARPFGFNHWSIVTDTSREERGFSPSSVDFYGIICTHKPSFWIGDYGYFMLLPRVHTHASSFIPNSFASLFRPDQATYKPYYFRTTLANSQSTAGQGYIITEMTPTEHAAVLRFQFVSKDDRIVLIRGVNLTLHSQKDDPSKLVFDTTANSGGVPDNFRMFIVIDAMPSPQPDIKQRSYDEAFELNFGSSKNSGEFVELRIATSFISEEQAWINLENEAPRSYSFDTIKEAGKSIWDERLTSVKFDRGVNGYTFQRTFYTNYYRSLLFPRLLTETNASNVDVHYSPYTGNIHDGELATDSGFWDSYNTVYLWLDIAAPDMLSRILKGWVSAYKEAKWLPTWPSPGERQSMIGTMGDVVFAWAIVADKVNSQMKSVMYEAIRLDAFGDSSEISPYGRDCGVKEYKEKVCVTAEVWYVGYLVCGDCVSRVLYNMVADAAIADAAEKMGEHEDAAALRERVNRAVDANWNADLELFGPRKETGEWVSISNKTWTVKGYTEGGALQYRFYLPFNVPRLAELYGGKDKLCRRIHEHFSTKELPLFEPLDGWSVSHEQAELSLISHSFGQYAHNNQPSHHVLGVALTAGCETTADENMRKVLEELYNPDGWAGDEDNGEMSAWFLLNAIGIFMVDFGKDELLLFSPMGQEEKLGKLLSGLPDAQTNFQRTKCPI</sequence>
<feature type="domain" description="Glycosyl hydrolase family 92 N-terminal" evidence="4">
    <location>
        <begin position="1504"/>
        <end position="1657"/>
    </location>
</feature>
<dbReference type="SUPFAM" id="SSF48208">
    <property type="entry name" value="Six-hairpin glycosidases"/>
    <property type="match status" value="1"/>
</dbReference>
<dbReference type="GO" id="GO:0030246">
    <property type="term" value="F:carbohydrate binding"/>
    <property type="evidence" value="ECO:0007669"/>
    <property type="project" value="InterPro"/>
</dbReference>